<proteinExistence type="predicted"/>
<dbReference type="Pfam" id="PF06803">
    <property type="entry name" value="DUF1232"/>
    <property type="match status" value="1"/>
</dbReference>
<evidence type="ECO:0000256" key="4">
    <source>
        <dbReference type="ARBA" id="ARBA00023136"/>
    </source>
</evidence>
<gene>
    <name evidence="5" type="ORF">C0V70_04080</name>
</gene>
<dbReference type="AlphaFoldDB" id="A0A2K9NP79"/>
<accession>A0A2K9NP79</accession>
<reference evidence="5 6" key="1">
    <citation type="submission" date="2018-01" db="EMBL/GenBank/DDBJ databases">
        <title>Complete genome sequence of Bacteriovorax stolpii DSM12778.</title>
        <authorList>
            <person name="Tang B."/>
            <person name="Chang J."/>
        </authorList>
    </citation>
    <scope>NUCLEOTIDE SEQUENCE [LARGE SCALE GENOMIC DNA]</scope>
    <source>
        <strain evidence="5 6">DSM 12778</strain>
    </source>
</reference>
<evidence type="ECO:0000313" key="5">
    <source>
        <dbReference type="EMBL" id="AUN97302.1"/>
    </source>
</evidence>
<dbReference type="KEGG" id="bsto:C0V70_04080"/>
<keyword evidence="2" id="KW-0812">Transmembrane</keyword>
<comment type="subcellular location">
    <subcellularLocation>
        <location evidence="1">Endomembrane system</location>
        <topology evidence="1">Multi-pass membrane protein</topology>
    </subcellularLocation>
</comment>
<evidence type="ECO:0000256" key="2">
    <source>
        <dbReference type="ARBA" id="ARBA00022692"/>
    </source>
</evidence>
<dbReference type="InterPro" id="IPR010652">
    <property type="entry name" value="DUF1232"/>
</dbReference>
<evidence type="ECO:0000256" key="1">
    <source>
        <dbReference type="ARBA" id="ARBA00004127"/>
    </source>
</evidence>
<name>A0A2K9NP79_BACTC</name>
<organism evidence="5 6">
    <name type="scientific">Bacteriovorax stolpii</name>
    <name type="common">Bdellovibrio stolpii</name>
    <dbReference type="NCBI Taxonomy" id="960"/>
    <lineage>
        <taxon>Bacteria</taxon>
        <taxon>Pseudomonadati</taxon>
        <taxon>Bdellovibrionota</taxon>
        <taxon>Bacteriovoracia</taxon>
        <taxon>Bacteriovoracales</taxon>
        <taxon>Bacteriovoracaceae</taxon>
        <taxon>Bacteriovorax</taxon>
    </lineage>
</organism>
<keyword evidence="4" id="KW-0472">Membrane</keyword>
<evidence type="ECO:0000256" key="3">
    <source>
        <dbReference type="ARBA" id="ARBA00022989"/>
    </source>
</evidence>
<keyword evidence="3" id="KW-1133">Transmembrane helix</keyword>
<dbReference type="GO" id="GO:0012505">
    <property type="term" value="C:endomembrane system"/>
    <property type="evidence" value="ECO:0007669"/>
    <property type="project" value="UniProtKB-SubCell"/>
</dbReference>
<dbReference type="Proteomes" id="UP000235584">
    <property type="component" value="Chromosome"/>
</dbReference>
<sequence length="116" mass="13628">MKTFFIDLKNFLKDTANDERIPMRDKKVLLAMVALLLSPIDIIPDWIPIFGLIDDVIILGLILDYFFSVLDQSILLSHYPWGMKSFARLKRVARFMSFFVPGIIKDNLWKYTRDPF</sequence>
<dbReference type="RefSeq" id="WP_102242597.1">
    <property type="nucleotide sequence ID" value="NZ_CP025704.1"/>
</dbReference>
<dbReference type="EMBL" id="CP025704">
    <property type="protein sequence ID" value="AUN97302.1"/>
    <property type="molecule type" value="Genomic_DNA"/>
</dbReference>
<evidence type="ECO:0000313" key="6">
    <source>
        <dbReference type="Proteomes" id="UP000235584"/>
    </source>
</evidence>
<keyword evidence="6" id="KW-1185">Reference proteome</keyword>
<protein>
    <submittedName>
        <fullName evidence="5">Uncharacterized protein</fullName>
    </submittedName>
</protein>